<evidence type="ECO:0000256" key="1">
    <source>
        <dbReference type="SAM" id="Phobius"/>
    </source>
</evidence>
<sequence length="168" mass="18954">MKPTHYFAILVRLFAIVLAIYAVRQSAFLIEMLRDGDVQGYELSFTFTLVSTLCPLIASALLWFFPMTVSRIVIRPELDQAFEPIGVKDLLTVLVLAIGVYVFYLTVSDAVYWITLWQMSQDSYSDAALYLGNDSKAAMLTTVIELFISLGLLLRARTISDLILKLTR</sequence>
<keyword evidence="1" id="KW-0812">Transmembrane</keyword>
<dbReference type="Proteomes" id="UP000663555">
    <property type="component" value="Chromosome"/>
</dbReference>
<keyword evidence="3" id="KW-1185">Reference proteome</keyword>
<feature type="transmembrane region" description="Helical" evidence="1">
    <location>
        <begin position="43"/>
        <end position="69"/>
    </location>
</feature>
<accession>A0ABX7MVN3</accession>
<feature type="transmembrane region" description="Helical" evidence="1">
    <location>
        <begin position="90"/>
        <end position="117"/>
    </location>
</feature>
<keyword evidence="1" id="KW-1133">Transmembrane helix</keyword>
<dbReference type="EMBL" id="CP071247">
    <property type="protein sequence ID" value="QSP94308.1"/>
    <property type="molecule type" value="Genomic_DNA"/>
</dbReference>
<organism evidence="2 3">
    <name type="scientific">Marinobacter salinisoli</name>
    <dbReference type="NCBI Taxonomy" id="2769486"/>
    <lineage>
        <taxon>Bacteria</taxon>
        <taxon>Pseudomonadati</taxon>
        <taxon>Pseudomonadota</taxon>
        <taxon>Gammaproteobacteria</taxon>
        <taxon>Pseudomonadales</taxon>
        <taxon>Marinobacteraceae</taxon>
        <taxon>Marinobacter</taxon>
    </lineage>
</organism>
<keyword evidence="1" id="KW-0472">Membrane</keyword>
<dbReference type="RefSeq" id="WP_206643529.1">
    <property type="nucleotide sequence ID" value="NZ_CP071247.1"/>
</dbReference>
<gene>
    <name evidence="2" type="ORF">LPB19_14145</name>
</gene>
<feature type="transmembrane region" description="Helical" evidence="1">
    <location>
        <begin position="7"/>
        <end position="23"/>
    </location>
</feature>
<feature type="transmembrane region" description="Helical" evidence="1">
    <location>
        <begin position="137"/>
        <end position="156"/>
    </location>
</feature>
<evidence type="ECO:0000313" key="3">
    <source>
        <dbReference type="Proteomes" id="UP000663555"/>
    </source>
</evidence>
<proteinExistence type="predicted"/>
<protein>
    <submittedName>
        <fullName evidence="2">Uncharacterized protein</fullName>
    </submittedName>
</protein>
<evidence type="ECO:0000313" key="2">
    <source>
        <dbReference type="EMBL" id="QSP94308.1"/>
    </source>
</evidence>
<name>A0ABX7MVN3_9GAMM</name>
<reference evidence="2 3" key="1">
    <citation type="submission" date="2021-03" db="EMBL/GenBank/DDBJ databases">
        <title>Genome sequencing of Marinobacter sp. LPB0319.</title>
        <authorList>
            <person name="Kim J."/>
        </authorList>
    </citation>
    <scope>NUCLEOTIDE SEQUENCE [LARGE SCALE GENOMIC DNA]</scope>
    <source>
        <strain evidence="2 3">LPB0319</strain>
    </source>
</reference>